<name>A0A1H8TL54_9BACI</name>
<keyword evidence="12" id="KW-1003">Cell membrane</keyword>
<comment type="subcellular location">
    <subcellularLocation>
        <location evidence="12">Cell inner membrane</location>
        <topology evidence="12">Lipid-anchor</topology>
        <orientation evidence="12">Periplasmic side</orientation>
    </subcellularLocation>
</comment>
<evidence type="ECO:0000256" key="8">
    <source>
        <dbReference type="ARBA" id="ARBA00031306"/>
    </source>
</evidence>
<keyword evidence="12 13" id="KW-0449">Lipoprotein</keyword>
<dbReference type="SUPFAM" id="SSF143631">
    <property type="entry name" value="ApbE-like"/>
    <property type="match status" value="1"/>
</dbReference>
<evidence type="ECO:0000313" key="14">
    <source>
        <dbReference type="Proteomes" id="UP000199300"/>
    </source>
</evidence>
<feature type="binding site" evidence="11">
    <location>
        <position position="290"/>
    </location>
    <ligand>
        <name>Mg(2+)</name>
        <dbReference type="ChEBI" id="CHEBI:18420"/>
    </ligand>
</feature>
<keyword evidence="7 10" id="KW-0460">Magnesium</keyword>
<dbReference type="OrthoDB" id="9778595at2"/>
<dbReference type="EMBL" id="FODJ01000017">
    <property type="protein sequence ID" value="SEO91702.1"/>
    <property type="molecule type" value="Genomic_DNA"/>
</dbReference>
<evidence type="ECO:0000256" key="9">
    <source>
        <dbReference type="ARBA" id="ARBA00048540"/>
    </source>
</evidence>
<evidence type="ECO:0000256" key="12">
    <source>
        <dbReference type="RuleBase" id="RU363002"/>
    </source>
</evidence>
<evidence type="ECO:0000256" key="3">
    <source>
        <dbReference type="ARBA" id="ARBA00022630"/>
    </source>
</evidence>
<sequence>MKGYLKVTTLAFLSLVTLLGCGKNDSGLLTSPHTQREFLIGTIINLSVYDEDKEYTLQLAMDRISELEQLISEELNSTKVFEINREAGKSPVYVSDELYELIKISIDYGIQSDGGFDVTIGPLTQLWRIGFDDARKPGQDEIEDVLGLINHENVELDDENQTVYLVKEGMELDLGAIAKGYIADQVNLLLDEEGVTAAIIDLGGNIFVKGNRPSGGDWSVGIQNPFLGRGELVGKIKASDKSVVTSGIYERYLEVDDETYHHLLDPDTGYPFNNEIAGVSIISDLSVDGDALSTVAFAKGLVEGKAFIEELEDVEAIFVTRDRAIYLTSGIVDNFELVNENFDLITQ</sequence>
<keyword evidence="5 10" id="KW-0479">Metal-binding</keyword>
<feature type="binding site" evidence="11">
    <location>
        <position position="176"/>
    </location>
    <ligand>
        <name>Mg(2+)</name>
        <dbReference type="ChEBI" id="CHEBI:18420"/>
    </ligand>
</feature>
<dbReference type="RefSeq" id="WP_091500279.1">
    <property type="nucleotide sequence ID" value="NZ_FODJ01000017.1"/>
</dbReference>
<evidence type="ECO:0000256" key="2">
    <source>
        <dbReference type="ARBA" id="ARBA00016337"/>
    </source>
</evidence>
<keyword evidence="3 10" id="KW-0285">Flavoprotein</keyword>
<dbReference type="STRING" id="872970.SAMN04488134_11728"/>
<keyword evidence="6 10" id="KW-0274">FAD</keyword>
<accession>A0A1H8TL54</accession>
<dbReference type="PROSITE" id="PS51257">
    <property type="entry name" value="PROKAR_LIPOPROTEIN"/>
    <property type="match status" value="1"/>
</dbReference>
<comment type="catalytic activity">
    <reaction evidence="9 10 12">
        <text>L-threonyl-[protein] + FAD = FMN-L-threonyl-[protein] + AMP + H(+)</text>
        <dbReference type="Rhea" id="RHEA:36847"/>
        <dbReference type="Rhea" id="RHEA-COMP:11060"/>
        <dbReference type="Rhea" id="RHEA-COMP:11061"/>
        <dbReference type="ChEBI" id="CHEBI:15378"/>
        <dbReference type="ChEBI" id="CHEBI:30013"/>
        <dbReference type="ChEBI" id="CHEBI:57692"/>
        <dbReference type="ChEBI" id="CHEBI:74257"/>
        <dbReference type="ChEBI" id="CHEBI:456215"/>
        <dbReference type="EC" id="2.7.1.180"/>
    </reaction>
</comment>
<protein>
    <recommendedName>
        <fullName evidence="2 10">FAD:protein FMN transferase</fullName>
        <ecNumber evidence="1 10">2.7.1.180</ecNumber>
    </recommendedName>
    <alternativeName>
        <fullName evidence="8 10">Flavin transferase</fullName>
    </alternativeName>
</protein>
<dbReference type="Gene3D" id="3.10.520.10">
    <property type="entry name" value="ApbE-like domains"/>
    <property type="match status" value="1"/>
</dbReference>
<keyword evidence="14" id="KW-1185">Reference proteome</keyword>
<dbReference type="PANTHER" id="PTHR30040:SF2">
    <property type="entry name" value="FAD:PROTEIN FMN TRANSFERASE"/>
    <property type="match status" value="1"/>
</dbReference>
<evidence type="ECO:0000256" key="7">
    <source>
        <dbReference type="ARBA" id="ARBA00022842"/>
    </source>
</evidence>
<evidence type="ECO:0000256" key="10">
    <source>
        <dbReference type="PIRNR" id="PIRNR006268"/>
    </source>
</evidence>
<proteinExistence type="inferred from homology"/>
<dbReference type="InterPro" id="IPR024932">
    <property type="entry name" value="ApbE"/>
</dbReference>
<comment type="cofactor">
    <cofactor evidence="11">
        <name>Mg(2+)</name>
        <dbReference type="ChEBI" id="CHEBI:18420"/>
    </cofactor>
    <cofactor evidence="11">
        <name>Mn(2+)</name>
        <dbReference type="ChEBI" id="CHEBI:29035"/>
    </cofactor>
    <text evidence="11">Magnesium. Can also use manganese.</text>
</comment>
<comment type="similarity">
    <text evidence="10 12">Belongs to the ApbE family.</text>
</comment>
<dbReference type="Pfam" id="PF02424">
    <property type="entry name" value="ApbE"/>
    <property type="match status" value="1"/>
</dbReference>
<dbReference type="AlphaFoldDB" id="A0A1H8TL54"/>
<gene>
    <name evidence="13" type="ORF">SAMN04488134_11728</name>
</gene>
<feature type="binding site" evidence="11">
    <location>
        <position position="294"/>
    </location>
    <ligand>
        <name>Mg(2+)</name>
        <dbReference type="ChEBI" id="CHEBI:18420"/>
    </ligand>
</feature>
<evidence type="ECO:0000256" key="4">
    <source>
        <dbReference type="ARBA" id="ARBA00022679"/>
    </source>
</evidence>
<keyword evidence="12" id="KW-0997">Cell inner membrane</keyword>
<dbReference type="Proteomes" id="UP000199300">
    <property type="component" value="Unassembled WGS sequence"/>
</dbReference>
<evidence type="ECO:0000256" key="6">
    <source>
        <dbReference type="ARBA" id="ARBA00022827"/>
    </source>
</evidence>
<evidence type="ECO:0000313" key="13">
    <source>
        <dbReference type="EMBL" id="SEO91702.1"/>
    </source>
</evidence>
<comment type="function">
    <text evidence="12">Flavin transferase that catalyzes the transfer of the FMN moiety of FAD and its covalent binding to the hydroxyl group of a threonine residue in a target flavoprotein.</text>
</comment>
<keyword evidence="12" id="KW-0472">Membrane</keyword>
<dbReference type="PANTHER" id="PTHR30040">
    <property type="entry name" value="THIAMINE BIOSYNTHESIS LIPOPROTEIN APBE"/>
    <property type="match status" value="1"/>
</dbReference>
<evidence type="ECO:0000256" key="1">
    <source>
        <dbReference type="ARBA" id="ARBA00011955"/>
    </source>
</evidence>
<reference evidence="13 14" key="1">
    <citation type="submission" date="2016-10" db="EMBL/GenBank/DDBJ databases">
        <authorList>
            <person name="de Groot N.N."/>
        </authorList>
    </citation>
    <scope>NUCLEOTIDE SEQUENCE [LARGE SCALE GENOMIC DNA]</scope>
    <source>
        <strain evidence="13 14">CGMCC 1.10434</strain>
    </source>
</reference>
<dbReference type="PIRSF" id="PIRSF006268">
    <property type="entry name" value="ApbE"/>
    <property type="match status" value="1"/>
</dbReference>
<keyword evidence="4 10" id="KW-0808">Transferase</keyword>
<evidence type="ECO:0000256" key="11">
    <source>
        <dbReference type="PIRSR" id="PIRSR006268-2"/>
    </source>
</evidence>
<organism evidence="13 14">
    <name type="scientific">Amphibacillus marinus</name>
    <dbReference type="NCBI Taxonomy" id="872970"/>
    <lineage>
        <taxon>Bacteria</taxon>
        <taxon>Bacillati</taxon>
        <taxon>Bacillota</taxon>
        <taxon>Bacilli</taxon>
        <taxon>Bacillales</taxon>
        <taxon>Bacillaceae</taxon>
        <taxon>Amphibacillus</taxon>
    </lineage>
</organism>
<dbReference type="InterPro" id="IPR003374">
    <property type="entry name" value="ApbE-like_sf"/>
</dbReference>
<dbReference type="GO" id="GO:0005886">
    <property type="term" value="C:plasma membrane"/>
    <property type="evidence" value="ECO:0007669"/>
    <property type="project" value="UniProtKB-SubCell"/>
</dbReference>
<dbReference type="GO" id="GO:0046872">
    <property type="term" value="F:metal ion binding"/>
    <property type="evidence" value="ECO:0007669"/>
    <property type="project" value="UniProtKB-UniRule"/>
</dbReference>
<evidence type="ECO:0000256" key="5">
    <source>
        <dbReference type="ARBA" id="ARBA00022723"/>
    </source>
</evidence>
<dbReference type="EC" id="2.7.1.180" evidence="1 10"/>
<dbReference type="GO" id="GO:0016740">
    <property type="term" value="F:transferase activity"/>
    <property type="evidence" value="ECO:0007669"/>
    <property type="project" value="UniProtKB-UniRule"/>
</dbReference>